<organism evidence="1 2">
    <name type="scientific">Chitiniphilus eburneus</name>
    <dbReference type="NCBI Taxonomy" id="2571148"/>
    <lineage>
        <taxon>Bacteria</taxon>
        <taxon>Pseudomonadati</taxon>
        <taxon>Pseudomonadota</taxon>
        <taxon>Betaproteobacteria</taxon>
        <taxon>Neisseriales</taxon>
        <taxon>Chitinibacteraceae</taxon>
        <taxon>Chitiniphilus</taxon>
    </lineage>
</organism>
<dbReference type="Proteomes" id="UP000310016">
    <property type="component" value="Unassembled WGS sequence"/>
</dbReference>
<gene>
    <name evidence="1" type="ORF">FAZ21_16480</name>
</gene>
<dbReference type="OrthoDB" id="3010234at2"/>
<evidence type="ECO:0000313" key="1">
    <source>
        <dbReference type="EMBL" id="TJZ67127.1"/>
    </source>
</evidence>
<protein>
    <submittedName>
        <fullName evidence="1">Uncharacterized protein</fullName>
    </submittedName>
</protein>
<proteinExistence type="predicted"/>
<keyword evidence="2" id="KW-1185">Reference proteome</keyword>
<dbReference type="EMBL" id="SUMF01000028">
    <property type="protein sequence ID" value="TJZ67127.1"/>
    <property type="molecule type" value="Genomic_DNA"/>
</dbReference>
<reference evidence="1 2" key="1">
    <citation type="submission" date="2019-04" db="EMBL/GenBank/DDBJ databases">
        <title>Chitiniphilus eburnea sp. nov., a novel chitinolytic bacterium isolated from aquaculture sludge.</title>
        <authorList>
            <person name="Sheng M."/>
        </authorList>
    </citation>
    <scope>NUCLEOTIDE SEQUENCE [LARGE SCALE GENOMIC DNA]</scope>
    <source>
        <strain evidence="1 2">HX-2-15</strain>
    </source>
</reference>
<dbReference type="AlphaFoldDB" id="A0A4U0PGZ3"/>
<evidence type="ECO:0000313" key="2">
    <source>
        <dbReference type="Proteomes" id="UP000310016"/>
    </source>
</evidence>
<accession>A0A4U0PGZ3</accession>
<comment type="caution">
    <text evidence="1">The sequence shown here is derived from an EMBL/GenBank/DDBJ whole genome shotgun (WGS) entry which is preliminary data.</text>
</comment>
<name>A0A4U0PGZ3_9NEIS</name>
<sequence>MSPAQPVPQILVRGGTQACRAQVRRVARATLAGNPGYTGTRIIPFGDEMAMLRFYDGRCVAQISGEGEPQVWGDIGPSPQALRRPWLLDARGAYRVRSTPYHRSSLAADGQHYRQWTGRYPECYRPELNGGLCSAIRRLRIGKRPPVNFQTSGFGIAPLHGRETRSAIGEGEGGGIVFPGWLSGMHDLWGGILDGDNVYPYAARYFQRTGDIPDYTVDWYLGAAFPDGVQHQTKIVLAEASLEQFQPLSYPMGFCCDHGSLITILVGTSDSIDSTLTPEDQIITDIKIHDTYSGWLHNKLAVVQTKYAQYTKIWRKTYRVSRSGITLESEELVFEQTWYLYDALMFEWAETPQPINGDGSAVAPGTSSSAYAAANDMRDFLADVSAELKAGTIEWYPVAAGNYGVSALYGSTPVCASRICASARYIQQMDPGPVPASNMLVYSLLKPIFDACGVPAGRPVMFRLIAFGLPDPAGLNPDTFNFMSSAYFGTYPIASRFYELFVNAPGLPYPSGDAEWLYVIPIMTRGWTDSEGHQVGPNWITLWTKEYRAPLNWYSMPYIYGPDDTNAKPPVPPIPDPSSGPFFFADVLEGSGSITTPGEIGFKPIDPGSSITVGDVTFAVPRFTADPGTLPELYVFRETTLVASAQTNWYMAAGGGYARAQTFFIMRFPDGRSDFQPYNPGKYDYAIKQSDGFATLLIAGSWLGTYNAWSNDNSGPPSENPEYWGGFIADSTAASRDAAFDVTDDEGTPTRCLIVGQYLNERCRIRLVLVPAPGLAGPIVLDAQQFMALPTADAYALAELPVVARGAAQSINPATMNWVNYTELA</sequence>
<dbReference type="RefSeq" id="WP_136774544.1">
    <property type="nucleotide sequence ID" value="NZ_CP156074.1"/>
</dbReference>